<keyword evidence="4" id="KW-0653">Protein transport</keyword>
<evidence type="ECO:0000313" key="7">
    <source>
        <dbReference type="Proteomes" id="UP001447188"/>
    </source>
</evidence>
<dbReference type="Gene3D" id="1.25.10.10">
    <property type="entry name" value="Leucine-rich Repeat Variant"/>
    <property type="match status" value="1"/>
</dbReference>
<dbReference type="InterPro" id="IPR011989">
    <property type="entry name" value="ARM-like"/>
</dbReference>
<evidence type="ECO:0000256" key="4">
    <source>
        <dbReference type="ARBA" id="ARBA00022927"/>
    </source>
</evidence>
<dbReference type="Pfam" id="PF18806">
    <property type="entry name" value="Importin_rep_3"/>
    <property type="match status" value="1"/>
</dbReference>
<dbReference type="Pfam" id="PF24140">
    <property type="entry name" value="TPR_TNPO3_IPO13_3rd"/>
    <property type="match status" value="1"/>
</dbReference>
<name>A0ABR3GMN0_9PEZI</name>
<accession>A0ABR3GMN0</accession>
<dbReference type="EMBL" id="JBBBZM010000038">
    <property type="protein sequence ID" value="KAL0637170.1"/>
    <property type="molecule type" value="Genomic_DNA"/>
</dbReference>
<comment type="similarity">
    <text evidence="2">Belongs to the importin beta family.</text>
</comment>
<dbReference type="InterPro" id="IPR040520">
    <property type="entry name" value="Importin_rep_3"/>
</dbReference>
<gene>
    <name evidence="6" type="primary">PDR6</name>
    <name evidence="6" type="ORF">Q9L58_003819</name>
</gene>
<evidence type="ECO:0000256" key="5">
    <source>
        <dbReference type="ARBA" id="ARBA00023242"/>
    </source>
</evidence>
<dbReference type="PANTHER" id="PTHR12363">
    <property type="entry name" value="TRANSPORTIN 3 AND IMPORTIN 13"/>
    <property type="match status" value="1"/>
</dbReference>
<reference evidence="6 7" key="1">
    <citation type="submission" date="2024-02" db="EMBL/GenBank/DDBJ databases">
        <title>Discinaceae phylogenomics.</title>
        <authorList>
            <person name="Dirks A.C."/>
            <person name="James T.Y."/>
        </authorList>
    </citation>
    <scope>NUCLEOTIDE SEQUENCE [LARGE SCALE GENOMIC DNA]</scope>
    <source>
        <strain evidence="6 7">ACD0624</strain>
    </source>
</reference>
<dbReference type="Proteomes" id="UP001447188">
    <property type="component" value="Unassembled WGS sequence"/>
</dbReference>
<dbReference type="InterPro" id="IPR051345">
    <property type="entry name" value="Importin_beta-like_NTR"/>
</dbReference>
<proteinExistence type="inferred from homology"/>
<evidence type="ECO:0000313" key="6">
    <source>
        <dbReference type="EMBL" id="KAL0637170.1"/>
    </source>
</evidence>
<evidence type="ECO:0000256" key="2">
    <source>
        <dbReference type="ARBA" id="ARBA00007991"/>
    </source>
</evidence>
<dbReference type="SUPFAM" id="SSF48371">
    <property type="entry name" value="ARM repeat"/>
    <property type="match status" value="1"/>
</dbReference>
<comment type="subcellular location">
    <subcellularLocation>
        <location evidence="1">Nucleus</location>
    </subcellularLocation>
</comment>
<dbReference type="InterPro" id="IPR057942">
    <property type="entry name" value="TPR_TNPO3_IPO13_3rd"/>
</dbReference>
<keyword evidence="7" id="KW-1185">Reference proteome</keyword>
<protein>
    <submittedName>
        <fullName evidence="6">Member of the karyopherin-beta</fullName>
    </submittedName>
</protein>
<organism evidence="6 7">
    <name type="scientific">Discina gigas</name>
    <dbReference type="NCBI Taxonomy" id="1032678"/>
    <lineage>
        <taxon>Eukaryota</taxon>
        <taxon>Fungi</taxon>
        <taxon>Dikarya</taxon>
        <taxon>Ascomycota</taxon>
        <taxon>Pezizomycotina</taxon>
        <taxon>Pezizomycetes</taxon>
        <taxon>Pezizales</taxon>
        <taxon>Discinaceae</taxon>
        <taxon>Discina</taxon>
    </lineage>
</organism>
<sequence length="1020" mass="113156">MEPFSYPNTLEEVIGLVKRLYQPGSPQELSKIQDILQTVQRSPDGWKLADSLLGINDELLQFFGSLTFTVKLNSDSESVTDDDIPILRDRLIGWLINVASTNSSQMVIKKLCSTSVVFFLRFPENWKHCVRHVICSLCIGRVVPVEDLPKLPASDILLRKADNRSKITALWFSAILVEEVGKVDGKNIKNLRFHDRIHSNVNEAVLLISDAIAGSYMDADAGNRTNEVDTRLVREGIKAFQSWVFYSLRAILDSTHTFPELKRLTTPILNWMAHPEMFDVTCEVITDILTHYFTFLTPADESCLAGIITSPWAAERYEQLISGDGDSEDSLQFGRLLVAYAEATVLKIARNFQSPQSRAIMKMLHGMLGIPGWPMADEEVSGTTFEFWSSFAEFLLDPEGVESEKLGIVLVAGKKEILQAIEEFWRKIRIPGGHRAQAWLSWTKDQRDGFMTFRKDVGDLVEVAYGVLGAQLFGRLVNQVLGALSQADKGGNIVWEDIEASLFCLNSLSDSLSDEPEEDEFLEILFGGKLFVILADFGNHIPIKARQTAVNMIGSYSAFFERHSEFLPTVLNFLFISISTPTLARNASKSIASLCSSCRTTLTGELSTFLYQYELFSATNTADDIAKERVLCAISYVTQALRSDKEKLEPVKTLLGFVEQDVQECFLLVAQHHEDAKEVALLALRCLLSIGRGLQVPEDIPILLFGDGLPQPLSFWEQGEGLVVQRRLLEIVETLVISLQEDGEVVDAACAVFRTGFAETTPGPFVFAPQVVTRFLLERAKNGVRIETVLSTASTMVSSHSTDGSPNISAEVSQFLDFIVTLVERVQNPQSDPEVSQSVVEFLNRMLSRYVNVLVHYQPSERVQMLFGFVLNALAVREPLVKKAAASFWATFVSLADHRPEVQASIDAVVAMCGIALAEKLVWGVGGGAARSEVDSLAEPLKRLVARQVKAKSWLSTALAIEGFPSPNLTDKSKTRFLNTVISLRGRKGTNQIVKEFWLSARGSEFDCKGTPPPSTILVG</sequence>
<keyword evidence="3" id="KW-0813">Transport</keyword>
<keyword evidence="5" id="KW-0539">Nucleus</keyword>
<dbReference type="PANTHER" id="PTHR12363:SF33">
    <property type="entry name" value="IMPORTIN-13"/>
    <property type="match status" value="1"/>
</dbReference>
<evidence type="ECO:0000256" key="1">
    <source>
        <dbReference type="ARBA" id="ARBA00004123"/>
    </source>
</evidence>
<comment type="caution">
    <text evidence="6">The sequence shown here is derived from an EMBL/GenBank/DDBJ whole genome shotgun (WGS) entry which is preliminary data.</text>
</comment>
<dbReference type="InterPro" id="IPR016024">
    <property type="entry name" value="ARM-type_fold"/>
</dbReference>
<evidence type="ECO:0000256" key="3">
    <source>
        <dbReference type="ARBA" id="ARBA00022448"/>
    </source>
</evidence>